<gene>
    <name evidence="2" type="ORF">FVP33_11125</name>
</gene>
<evidence type="ECO:0008006" key="4">
    <source>
        <dbReference type="Google" id="ProtNLM"/>
    </source>
</evidence>
<feature type="transmembrane region" description="Helical" evidence="1">
    <location>
        <begin position="83"/>
        <end position="101"/>
    </location>
</feature>
<proteinExistence type="predicted"/>
<accession>A0A5C8UMX1</accession>
<keyword evidence="1" id="KW-1133">Transmembrane helix</keyword>
<name>A0A5C8UMX1_9MICO</name>
<dbReference type="AlphaFoldDB" id="A0A5C8UMX1"/>
<dbReference type="EMBL" id="VRMG01000008">
    <property type="protein sequence ID" value="TXN29698.1"/>
    <property type="molecule type" value="Genomic_DNA"/>
</dbReference>
<organism evidence="2 3">
    <name type="scientific">Lacisediminihabitans profunda</name>
    <dbReference type="NCBI Taxonomy" id="2594790"/>
    <lineage>
        <taxon>Bacteria</taxon>
        <taxon>Bacillati</taxon>
        <taxon>Actinomycetota</taxon>
        <taxon>Actinomycetes</taxon>
        <taxon>Micrococcales</taxon>
        <taxon>Microbacteriaceae</taxon>
        <taxon>Lacisediminihabitans</taxon>
    </lineage>
</organism>
<comment type="caution">
    <text evidence="2">The sequence shown here is derived from an EMBL/GenBank/DDBJ whole genome shotgun (WGS) entry which is preliminary data.</text>
</comment>
<evidence type="ECO:0000313" key="2">
    <source>
        <dbReference type="EMBL" id="TXN29698.1"/>
    </source>
</evidence>
<dbReference type="Proteomes" id="UP000321379">
    <property type="component" value="Unassembled WGS sequence"/>
</dbReference>
<protein>
    <recommendedName>
        <fullName evidence="4">Sporulation protein</fullName>
    </recommendedName>
</protein>
<evidence type="ECO:0000313" key="3">
    <source>
        <dbReference type="Proteomes" id="UP000321379"/>
    </source>
</evidence>
<keyword evidence="1" id="KW-0812">Transmembrane</keyword>
<reference evidence="2 3" key="1">
    <citation type="submission" date="2019-08" db="EMBL/GenBank/DDBJ databases">
        <title>Bacterial whole genome sequence for Glaciihabitans sp. CHu50b-6-2.</title>
        <authorList>
            <person name="Jin L."/>
        </authorList>
    </citation>
    <scope>NUCLEOTIDE SEQUENCE [LARGE SCALE GENOMIC DNA]</scope>
    <source>
        <strain evidence="2 3">CHu50b-6-2</strain>
    </source>
</reference>
<sequence length="110" mass="11013">MAYLVETIGKLVTSLGITASYGEKVTIDGAEVVPVALVWFGFGGGSDEGGESREAGAGGGGGATIPIGVYTGGINGPRFQPNLVALMAVSIPLTLVAGKALSHIIRALKK</sequence>
<keyword evidence="3" id="KW-1185">Reference proteome</keyword>
<keyword evidence="1" id="KW-0472">Membrane</keyword>
<evidence type="ECO:0000256" key="1">
    <source>
        <dbReference type="SAM" id="Phobius"/>
    </source>
</evidence>